<reference evidence="1" key="1">
    <citation type="submission" date="2015-10" db="EMBL/GenBank/DDBJ databases">
        <authorList>
            <person name="Gilbert D.G."/>
        </authorList>
    </citation>
    <scope>NUCLEOTIDE SEQUENCE</scope>
</reference>
<evidence type="ECO:0000313" key="1">
    <source>
        <dbReference type="EMBL" id="CUS42982.1"/>
    </source>
</evidence>
<name>A0A161KCG1_9ZZZZ</name>
<organism evidence="1">
    <name type="scientific">hydrothermal vent metagenome</name>
    <dbReference type="NCBI Taxonomy" id="652676"/>
    <lineage>
        <taxon>unclassified sequences</taxon>
        <taxon>metagenomes</taxon>
        <taxon>ecological metagenomes</taxon>
    </lineage>
</organism>
<dbReference type="EMBL" id="CZQC01000073">
    <property type="protein sequence ID" value="CUS42982.1"/>
    <property type="molecule type" value="Genomic_DNA"/>
</dbReference>
<dbReference type="AlphaFoldDB" id="A0A161KCG1"/>
<protein>
    <submittedName>
        <fullName evidence="1">Uncharacterized protein</fullName>
    </submittedName>
</protein>
<gene>
    <name evidence="1" type="ORF">MGWOODY_Tha332</name>
</gene>
<accession>A0A161KCG1</accession>
<proteinExistence type="predicted"/>
<sequence>MGRLAAIANHVAGIIHKFTQLFGEKLPKNSLDISLES</sequence>